<reference evidence="3 4" key="1">
    <citation type="submission" date="2016-10" db="EMBL/GenBank/DDBJ databases">
        <authorList>
            <person name="Varghese N."/>
            <person name="Submissions S."/>
        </authorList>
    </citation>
    <scope>NUCLEOTIDE SEQUENCE [LARGE SCALE GENOMIC DNA]</scope>
    <source>
        <strain evidence="3 4">CGMCC 1.11215</strain>
    </source>
</reference>
<dbReference type="Pfam" id="PF08327">
    <property type="entry name" value="AHSA1"/>
    <property type="match status" value="1"/>
</dbReference>
<dbReference type="AlphaFoldDB" id="A0A5E9G003"/>
<evidence type="ECO:0000259" key="2">
    <source>
        <dbReference type="Pfam" id="PF08327"/>
    </source>
</evidence>
<sequence>MTIERRLARAGFTLTRDYPVPLKRVWDAFAEEDQKRGWYGAGDTIEPGEWALDFRVGGRDVDEGTFHDGLVSRYEATYTNIVKHVRIITTYNMWLDGVHMSTSVASLEFETLNAGTRFTHVEHGVFFDQFWADGPGRKEGTRGLLEALGNYLADAPHALRTGVPAAHTIPLESRRRLTKMEESLEVLVTHKSTTTAAATTFSPVNRSTSSVGSSTSRTLKASCGCARSAPSWSDSRTITSRGEHALSEASCQRSTCLPGSAPITLGFIDKVPHDISFDDLTSCPRS</sequence>
<comment type="similarity">
    <text evidence="1">Belongs to the AHA1 family.</text>
</comment>
<dbReference type="STRING" id="1424659.SAMN05216368_1082"/>
<evidence type="ECO:0000313" key="4">
    <source>
        <dbReference type="Proteomes" id="UP000199639"/>
    </source>
</evidence>
<protein>
    <submittedName>
        <fullName evidence="3">Uncharacterized conserved protein YndB, AHSA1/START domain</fullName>
    </submittedName>
</protein>
<name>A0A5E9G003_9MICO</name>
<gene>
    <name evidence="3" type="ORF">SAMN05216368_1082</name>
</gene>
<dbReference type="SUPFAM" id="SSF55961">
    <property type="entry name" value="Bet v1-like"/>
    <property type="match status" value="1"/>
</dbReference>
<dbReference type="Gene3D" id="3.30.530.20">
    <property type="match status" value="1"/>
</dbReference>
<accession>A0A5E9G003</accession>
<feature type="domain" description="Activator of Hsp90 ATPase homologue 1/2-like C-terminal" evidence="2">
    <location>
        <begin position="20"/>
        <end position="152"/>
    </location>
</feature>
<dbReference type="Proteomes" id="UP000199639">
    <property type="component" value="Unassembled WGS sequence"/>
</dbReference>
<organism evidence="3 4">
    <name type="scientific">Cryobacterium flavum</name>
    <dbReference type="NCBI Taxonomy" id="1424659"/>
    <lineage>
        <taxon>Bacteria</taxon>
        <taxon>Bacillati</taxon>
        <taxon>Actinomycetota</taxon>
        <taxon>Actinomycetes</taxon>
        <taxon>Micrococcales</taxon>
        <taxon>Microbacteriaceae</taxon>
        <taxon>Cryobacterium</taxon>
    </lineage>
</organism>
<dbReference type="RefSeq" id="WP_241982983.1">
    <property type="nucleotide sequence ID" value="NZ_FNIB01000008.1"/>
</dbReference>
<dbReference type="InterPro" id="IPR023393">
    <property type="entry name" value="START-like_dom_sf"/>
</dbReference>
<evidence type="ECO:0000313" key="3">
    <source>
        <dbReference type="EMBL" id="SDN87890.1"/>
    </source>
</evidence>
<dbReference type="InterPro" id="IPR013538">
    <property type="entry name" value="ASHA1/2-like_C"/>
</dbReference>
<proteinExistence type="inferred from homology"/>
<evidence type="ECO:0000256" key="1">
    <source>
        <dbReference type="ARBA" id="ARBA00006817"/>
    </source>
</evidence>
<dbReference type="EMBL" id="FNIB01000008">
    <property type="protein sequence ID" value="SDN87890.1"/>
    <property type="molecule type" value="Genomic_DNA"/>
</dbReference>